<evidence type="ECO:0000313" key="2">
    <source>
        <dbReference type="WBParaSite" id="Csp11.Scaffold629.g11729.t2"/>
    </source>
</evidence>
<sequence>MSSFPLLQLPLIPLGIIIRQLEFHQLIALSLQFTRIHNILKLFKIPIETFFWEITRNFWIRISLNTHSARPMRFNITYDRADGATRSLKLSKGKEKIASTQDGMIVNIDCAQIDDVSRMEMCSKLTEHLLQIIKVDNYILESDTIQRANLLSENFLVWKITNRFEKIRISCSDGYELTFEDVEFLLGGVSCDHLHLNCNRNEFPDFEYNQPLVHPRITMYHCEWLKMESTLESESKKIAMSNEDITSEDLNSILRTWQDTEKLGNLEEFKIDLYDHFDMIRDQIMDGILEVEVENPKERKNENGGDRRENARKTLLLDRVFILTQMFLDEGLL</sequence>
<dbReference type="AlphaFoldDB" id="A0A1I7TTV9"/>
<dbReference type="eggNOG" id="ENOG502T3EW">
    <property type="taxonomic scope" value="Eukaryota"/>
</dbReference>
<dbReference type="PANTHER" id="PTHR21503">
    <property type="entry name" value="F-BOX-CONTAINING HYPOTHETICAL PROTEIN C.ELEGANS"/>
    <property type="match status" value="1"/>
</dbReference>
<dbReference type="Proteomes" id="UP000095282">
    <property type="component" value="Unplaced"/>
</dbReference>
<dbReference type="PANTHER" id="PTHR21503:SF8">
    <property type="entry name" value="F-BOX ASSOCIATED DOMAIN-CONTAINING PROTEIN-RELATED"/>
    <property type="match status" value="1"/>
</dbReference>
<protein>
    <submittedName>
        <fullName evidence="2">F-box domain-containing protein</fullName>
    </submittedName>
</protein>
<keyword evidence="1" id="KW-1185">Reference proteome</keyword>
<reference evidence="2" key="1">
    <citation type="submission" date="2016-11" db="UniProtKB">
        <authorList>
            <consortium name="WormBaseParasite"/>
        </authorList>
    </citation>
    <scope>IDENTIFICATION</scope>
</reference>
<accession>A0A1I7TTV9</accession>
<proteinExistence type="predicted"/>
<organism evidence="1 2">
    <name type="scientific">Caenorhabditis tropicalis</name>
    <dbReference type="NCBI Taxonomy" id="1561998"/>
    <lineage>
        <taxon>Eukaryota</taxon>
        <taxon>Metazoa</taxon>
        <taxon>Ecdysozoa</taxon>
        <taxon>Nematoda</taxon>
        <taxon>Chromadorea</taxon>
        <taxon>Rhabditida</taxon>
        <taxon>Rhabditina</taxon>
        <taxon>Rhabditomorpha</taxon>
        <taxon>Rhabditoidea</taxon>
        <taxon>Rhabditidae</taxon>
        <taxon>Peloderinae</taxon>
        <taxon>Caenorhabditis</taxon>
    </lineage>
</organism>
<name>A0A1I7TTV9_9PELO</name>
<evidence type="ECO:0000313" key="1">
    <source>
        <dbReference type="Proteomes" id="UP000095282"/>
    </source>
</evidence>
<dbReference type="WBParaSite" id="Csp11.Scaffold629.g11729.t2">
    <property type="protein sequence ID" value="Csp11.Scaffold629.g11729.t2"/>
    <property type="gene ID" value="Csp11.Scaffold629.g11729"/>
</dbReference>